<comment type="caution">
    <text evidence="1">The sequence shown here is derived from an EMBL/GenBank/DDBJ whole genome shotgun (WGS) entry which is preliminary data.</text>
</comment>
<protein>
    <recommendedName>
        <fullName evidence="3">ApeA N-terminal domain-containing protein</fullName>
    </recommendedName>
</protein>
<name>A0ABW4TZ43_9SPHN</name>
<evidence type="ECO:0000313" key="1">
    <source>
        <dbReference type="EMBL" id="MFD1952005.1"/>
    </source>
</evidence>
<gene>
    <name evidence="1" type="ORF">ACFSGX_14625</name>
</gene>
<reference evidence="2" key="1">
    <citation type="journal article" date="2019" name="Int. J. Syst. Evol. Microbiol.">
        <title>The Global Catalogue of Microorganisms (GCM) 10K type strain sequencing project: providing services to taxonomists for standard genome sequencing and annotation.</title>
        <authorList>
            <consortium name="The Broad Institute Genomics Platform"/>
            <consortium name="The Broad Institute Genome Sequencing Center for Infectious Disease"/>
            <person name="Wu L."/>
            <person name="Ma J."/>
        </authorList>
    </citation>
    <scope>NUCLEOTIDE SEQUENCE [LARGE SCALE GENOMIC DNA]</scope>
    <source>
        <strain evidence="2">CGMCC 1.12702</strain>
    </source>
</reference>
<organism evidence="1 2">
    <name type="scientific">Sphingomonas arantia</name>
    <dbReference type="NCBI Taxonomy" id="1460676"/>
    <lineage>
        <taxon>Bacteria</taxon>
        <taxon>Pseudomonadati</taxon>
        <taxon>Pseudomonadota</taxon>
        <taxon>Alphaproteobacteria</taxon>
        <taxon>Sphingomonadales</taxon>
        <taxon>Sphingomonadaceae</taxon>
        <taxon>Sphingomonas</taxon>
    </lineage>
</organism>
<accession>A0ABW4TZ43</accession>
<evidence type="ECO:0008006" key="3">
    <source>
        <dbReference type="Google" id="ProtNLM"/>
    </source>
</evidence>
<proteinExistence type="predicted"/>
<dbReference type="RefSeq" id="WP_380931031.1">
    <property type="nucleotide sequence ID" value="NZ_JBHUGS010000004.1"/>
</dbReference>
<keyword evidence="2" id="KW-1185">Reference proteome</keyword>
<evidence type="ECO:0000313" key="2">
    <source>
        <dbReference type="Proteomes" id="UP001597400"/>
    </source>
</evidence>
<sequence>MKLTYTQPTLIHSAITDMLSVCDFMSLMVGEVISPVSVSFVTEGEVDRWGALPHYDVHARWRPNGKDIDPQYGRRCLSTPMFDTETYQSALATWVNRQSRWLQSHALATVCLDNQREISRRRFLDAAAWFESVPTFYECQREEIKREVITDAATAACKVFIESGADVSIDRAQALLSPLNSASLSIRIADAMARVRATLGDDLLPERLDKLAKVLPRIRGKFAHGEDAFLGDLGHMVHDATLLFEVLSAALTLEELGVRITPDSFGHPFSNSVTELQQFGLADAVA</sequence>
<dbReference type="Proteomes" id="UP001597400">
    <property type="component" value="Unassembled WGS sequence"/>
</dbReference>
<dbReference type="EMBL" id="JBHUGS010000004">
    <property type="protein sequence ID" value="MFD1952005.1"/>
    <property type="molecule type" value="Genomic_DNA"/>
</dbReference>